<keyword evidence="8 14" id="KW-1133">Transmembrane helix</keyword>
<dbReference type="SMART" id="SM00331">
    <property type="entry name" value="PP2C_SIG"/>
    <property type="match status" value="1"/>
</dbReference>
<keyword evidence="9 14" id="KW-0472">Membrane</keyword>
<evidence type="ECO:0000256" key="10">
    <source>
        <dbReference type="ARBA" id="ARBA00047761"/>
    </source>
</evidence>
<dbReference type="EC" id="3.1.3.16" evidence="2"/>
<gene>
    <name evidence="16" type="ORF">AWH48_19815</name>
</gene>
<feature type="transmembrane region" description="Helical" evidence="14">
    <location>
        <begin position="117"/>
        <end position="137"/>
    </location>
</feature>
<keyword evidence="7" id="KW-0749">Sporulation</keyword>
<evidence type="ECO:0000259" key="15">
    <source>
        <dbReference type="PROSITE" id="PS51746"/>
    </source>
</evidence>
<proteinExistence type="predicted"/>
<organism evidence="16 17">
    <name type="scientific">Domibacillus aminovorans</name>
    <dbReference type="NCBI Taxonomy" id="29332"/>
    <lineage>
        <taxon>Bacteria</taxon>
        <taxon>Bacillati</taxon>
        <taxon>Bacillota</taxon>
        <taxon>Bacilli</taxon>
        <taxon>Bacillales</taxon>
        <taxon>Bacillaceae</taxon>
        <taxon>Domibacillus</taxon>
    </lineage>
</organism>
<dbReference type="Gene3D" id="3.60.40.10">
    <property type="entry name" value="PPM-type phosphatase domain"/>
    <property type="match status" value="1"/>
</dbReference>
<comment type="catalytic activity">
    <reaction evidence="11">
        <text>O-phospho-L-threonyl-[protein] + H2O = L-threonyl-[protein] + phosphate</text>
        <dbReference type="Rhea" id="RHEA:47004"/>
        <dbReference type="Rhea" id="RHEA-COMP:11060"/>
        <dbReference type="Rhea" id="RHEA-COMP:11605"/>
        <dbReference type="ChEBI" id="CHEBI:15377"/>
        <dbReference type="ChEBI" id="CHEBI:30013"/>
        <dbReference type="ChEBI" id="CHEBI:43474"/>
        <dbReference type="ChEBI" id="CHEBI:61977"/>
        <dbReference type="EC" id="3.1.3.16"/>
    </reaction>
</comment>
<keyword evidence="4 14" id="KW-0812">Transmembrane</keyword>
<dbReference type="PANTHER" id="PTHR43156">
    <property type="entry name" value="STAGE II SPORULATION PROTEIN E-RELATED"/>
    <property type="match status" value="1"/>
</dbReference>
<dbReference type="Pfam" id="PF19732">
    <property type="entry name" value="SpoIIE_N"/>
    <property type="match status" value="1"/>
</dbReference>
<evidence type="ECO:0000313" key="17">
    <source>
        <dbReference type="Proteomes" id="UP000077271"/>
    </source>
</evidence>
<dbReference type="GO" id="GO:0005886">
    <property type="term" value="C:plasma membrane"/>
    <property type="evidence" value="ECO:0007669"/>
    <property type="project" value="UniProtKB-SubCell"/>
</dbReference>
<evidence type="ECO:0000256" key="5">
    <source>
        <dbReference type="ARBA" id="ARBA00022801"/>
    </source>
</evidence>
<evidence type="ECO:0000256" key="13">
    <source>
        <dbReference type="ARBA" id="ARBA00074959"/>
    </source>
</evidence>
<evidence type="ECO:0000256" key="11">
    <source>
        <dbReference type="ARBA" id="ARBA00048336"/>
    </source>
</evidence>
<protein>
    <recommendedName>
        <fullName evidence="13">Stage II sporulation protein E</fullName>
        <ecNumber evidence="2">3.1.3.16</ecNumber>
    </recommendedName>
</protein>
<keyword evidence="6" id="KW-0904">Protein phosphatase</keyword>
<dbReference type="InterPro" id="IPR014221">
    <property type="entry name" value="SpoII_E"/>
</dbReference>
<dbReference type="GO" id="GO:0030435">
    <property type="term" value="P:sporulation resulting in formation of a cellular spore"/>
    <property type="evidence" value="ECO:0007669"/>
    <property type="project" value="UniProtKB-KW"/>
</dbReference>
<dbReference type="InterPro" id="IPR045768">
    <property type="entry name" value="SpoIIE_N"/>
</dbReference>
<keyword evidence="5" id="KW-0378">Hydrolase</keyword>
<dbReference type="EMBL" id="LQWZ01000019">
    <property type="protein sequence ID" value="OAH56786.1"/>
    <property type="molecule type" value="Genomic_DNA"/>
</dbReference>
<feature type="domain" description="PPM-type phosphatase" evidence="15">
    <location>
        <begin position="583"/>
        <end position="793"/>
    </location>
</feature>
<dbReference type="PANTHER" id="PTHR43156:SF2">
    <property type="entry name" value="STAGE II SPORULATION PROTEIN E"/>
    <property type="match status" value="1"/>
</dbReference>
<dbReference type="InterPro" id="IPR036457">
    <property type="entry name" value="PPM-type-like_dom_sf"/>
</dbReference>
<feature type="transmembrane region" description="Helical" evidence="14">
    <location>
        <begin position="218"/>
        <end position="245"/>
    </location>
</feature>
<comment type="caution">
    <text evidence="16">The sequence shown here is derived from an EMBL/GenBank/DDBJ whole genome shotgun (WGS) entry which is preliminary data.</text>
</comment>
<dbReference type="NCBIfam" id="TIGR02865">
    <property type="entry name" value="spore_II_E"/>
    <property type="match status" value="1"/>
</dbReference>
<evidence type="ECO:0000256" key="8">
    <source>
        <dbReference type="ARBA" id="ARBA00022989"/>
    </source>
</evidence>
<sequence>MQRAEYGMTGKAVLGREWGNGYAGKAAFLLLDRGWILFPAGFLFGRALLLSQLSPFALSFFAAVFVMRKEMAPRVCIAVLAGAFTVSPLNTVSTFAVLFSFLLLHRLFRTLHKGETAPVPFFVFFTILTVKSILAYTVNGPEFVPAYDLVLAAVEASLAFVLTLIFMQCLPFLSLSGRIRTLKTEEWIGLLIVFASAATGMVGWSIGGLEADHIAARYLVTAISFLSGAAFGSAAGVVSGLILSLAGVSDFHEMSILAFAGLLGGLFKEWKRGGAVAGLMAATVLAGFYGEGDIMNMTTLYESAAAALLLFMTPKAWTDHVSKLIPGTTEHSIEQQRYLRKVRDVTSDRMEQFSDLFDALADSFSQPNQPLEGEDREFDLFLSGVTEKTCQTCFKKEQCWVYQFDDTYKLMKDILEEVDTEKDSLSPPLVKELETRCFRPVRVEEEIRSQLTYYRANKELKQQMRDSRKIVADQLEGVSKVMRDFASEMQREEAAHCTQEEKITSAIESFGMEITDIDVFSVQKGAIDIEMTIPYSKGHGESEKIIAPILSELLDEYIIVVREQEDGSGMRSVFRSAKAFRIVTGLAHAAKGGGLVSGDSFSAIEIGTGKFALAISDGMGNGDRAHDESSATISLLKRILQSGIEEKVAVKSINSILSLRTNDEVFSTLDLAIIDLQDAQTVFLKVGSSPSFIKRGDQVIKVESGNLPIGILQQFEVDTVHEQLKSGDLLIMMSDGVFEGPDFIENADIWMKRKIKSIETNDPQQFADLLMDEVIRTQAGEIKDDMTLCVARVEHNLPEWAAIPIYDIEPSEKRKKRPMRRRAV</sequence>
<reference evidence="16 17" key="1">
    <citation type="submission" date="2016-01" db="EMBL/GenBank/DDBJ databases">
        <title>Investigation of taxonomic status of Bacillus aminovorans.</title>
        <authorList>
            <person name="Verma A."/>
            <person name="Pal Y."/>
            <person name="Krishnamurthi S."/>
        </authorList>
    </citation>
    <scope>NUCLEOTIDE SEQUENCE [LARGE SCALE GENOMIC DNA]</scope>
    <source>
        <strain evidence="16 17">DSM 4337</strain>
    </source>
</reference>
<dbReference type="SMART" id="SM00332">
    <property type="entry name" value="PP2Cc"/>
    <property type="match status" value="1"/>
</dbReference>
<dbReference type="Pfam" id="PF07228">
    <property type="entry name" value="SpoIIE"/>
    <property type="match status" value="1"/>
</dbReference>
<dbReference type="AlphaFoldDB" id="A0A177KUI7"/>
<evidence type="ECO:0000256" key="4">
    <source>
        <dbReference type="ARBA" id="ARBA00022692"/>
    </source>
</evidence>
<dbReference type="InterPro" id="IPR052016">
    <property type="entry name" value="Bact_Sigma-Reg"/>
</dbReference>
<dbReference type="GO" id="GO:0004722">
    <property type="term" value="F:protein serine/threonine phosphatase activity"/>
    <property type="evidence" value="ECO:0007669"/>
    <property type="project" value="UniProtKB-EC"/>
</dbReference>
<dbReference type="SUPFAM" id="SSF81606">
    <property type="entry name" value="PP2C-like"/>
    <property type="match status" value="1"/>
</dbReference>
<comment type="function">
    <text evidence="12">Normally needed for pro-sigma E processing during sporulation but can be bypassed in vegetative cells. Activates SpoIIAA by dephosphorylation.</text>
</comment>
<comment type="subcellular location">
    <subcellularLocation>
        <location evidence="1">Cell membrane</location>
        <topology evidence="1">Multi-pass membrane protein</topology>
    </subcellularLocation>
</comment>
<feature type="transmembrane region" description="Helical" evidence="14">
    <location>
        <begin position="187"/>
        <end position="206"/>
    </location>
</feature>
<evidence type="ECO:0000256" key="6">
    <source>
        <dbReference type="ARBA" id="ARBA00022912"/>
    </source>
</evidence>
<accession>A0A177KUI7</accession>
<feature type="transmembrane region" description="Helical" evidence="14">
    <location>
        <begin position="78"/>
        <end position="105"/>
    </location>
</feature>
<dbReference type="InterPro" id="IPR001932">
    <property type="entry name" value="PPM-type_phosphatase-like_dom"/>
</dbReference>
<name>A0A177KUI7_9BACI</name>
<keyword evidence="3" id="KW-1003">Cell membrane</keyword>
<evidence type="ECO:0000313" key="16">
    <source>
        <dbReference type="EMBL" id="OAH56786.1"/>
    </source>
</evidence>
<evidence type="ECO:0000256" key="14">
    <source>
        <dbReference type="SAM" id="Phobius"/>
    </source>
</evidence>
<feature type="transmembrane region" description="Helical" evidence="14">
    <location>
        <begin position="149"/>
        <end position="167"/>
    </location>
</feature>
<evidence type="ECO:0000256" key="9">
    <source>
        <dbReference type="ARBA" id="ARBA00023136"/>
    </source>
</evidence>
<evidence type="ECO:0000256" key="12">
    <source>
        <dbReference type="ARBA" id="ARBA00058752"/>
    </source>
</evidence>
<evidence type="ECO:0000256" key="7">
    <source>
        <dbReference type="ARBA" id="ARBA00022969"/>
    </source>
</evidence>
<evidence type="ECO:0000256" key="1">
    <source>
        <dbReference type="ARBA" id="ARBA00004651"/>
    </source>
</evidence>
<dbReference type="FunFam" id="3.60.40.10:FF:000100">
    <property type="entry name" value="Stage II sporulation protein E"/>
    <property type="match status" value="1"/>
</dbReference>
<dbReference type="Proteomes" id="UP000077271">
    <property type="component" value="Unassembled WGS sequence"/>
</dbReference>
<dbReference type="PROSITE" id="PS51746">
    <property type="entry name" value="PPM_2"/>
    <property type="match status" value="1"/>
</dbReference>
<evidence type="ECO:0000256" key="3">
    <source>
        <dbReference type="ARBA" id="ARBA00022475"/>
    </source>
</evidence>
<feature type="transmembrane region" description="Helical" evidence="14">
    <location>
        <begin position="43"/>
        <end position="66"/>
    </location>
</feature>
<comment type="catalytic activity">
    <reaction evidence="10">
        <text>O-phospho-L-seryl-[protein] + H2O = L-seryl-[protein] + phosphate</text>
        <dbReference type="Rhea" id="RHEA:20629"/>
        <dbReference type="Rhea" id="RHEA-COMP:9863"/>
        <dbReference type="Rhea" id="RHEA-COMP:11604"/>
        <dbReference type="ChEBI" id="CHEBI:15377"/>
        <dbReference type="ChEBI" id="CHEBI:29999"/>
        <dbReference type="ChEBI" id="CHEBI:43474"/>
        <dbReference type="ChEBI" id="CHEBI:83421"/>
        <dbReference type="EC" id="3.1.3.16"/>
    </reaction>
</comment>
<evidence type="ECO:0000256" key="2">
    <source>
        <dbReference type="ARBA" id="ARBA00013081"/>
    </source>
</evidence>